<proteinExistence type="predicted"/>
<dbReference type="STRING" id="136857.CTEST_12680"/>
<name>A0A0G3H9G2_9CORY</name>
<dbReference type="Pfam" id="PF00005">
    <property type="entry name" value="ABC_tran"/>
    <property type="match status" value="1"/>
</dbReference>
<dbReference type="SMART" id="SM00382">
    <property type="entry name" value="AAA"/>
    <property type="match status" value="1"/>
</dbReference>
<dbReference type="AlphaFoldDB" id="A0A0G3H9G2"/>
<reference evidence="5" key="2">
    <citation type="submission" date="2015-05" db="EMBL/GenBank/DDBJ databases">
        <title>Complete genome sequence of Corynebacterium testudinoris DSM 44614, recovered from necrotic lesions in the mouth of a tortoise.</title>
        <authorList>
            <person name="Ruckert C."/>
            <person name="Albersmeier A."/>
            <person name="Winkler A."/>
            <person name="Tauch A."/>
        </authorList>
    </citation>
    <scope>NUCLEOTIDE SEQUENCE [LARGE SCALE GENOMIC DNA]</scope>
    <source>
        <strain evidence="5">DSM 44614</strain>
    </source>
</reference>
<keyword evidence="2" id="KW-0067">ATP-binding</keyword>
<dbReference type="Proteomes" id="UP000035540">
    <property type="component" value="Chromosome"/>
</dbReference>
<dbReference type="PANTHER" id="PTHR43158">
    <property type="entry name" value="SKFA PEPTIDE EXPORT ATP-BINDING PROTEIN SKFE"/>
    <property type="match status" value="1"/>
</dbReference>
<organism evidence="4 5">
    <name type="scientific">Corynebacterium testudinoris</name>
    <dbReference type="NCBI Taxonomy" id="136857"/>
    <lineage>
        <taxon>Bacteria</taxon>
        <taxon>Bacillati</taxon>
        <taxon>Actinomycetota</taxon>
        <taxon>Actinomycetes</taxon>
        <taxon>Mycobacteriales</taxon>
        <taxon>Corynebacteriaceae</taxon>
        <taxon>Corynebacterium</taxon>
    </lineage>
</organism>
<evidence type="ECO:0000259" key="3">
    <source>
        <dbReference type="PROSITE" id="PS50893"/>
    </source>
</evidence>
<dbReference type="PATRIC" id="fig|136857.5.peg.2501"/>
<evidence type="ECO:0000313" key="4">
    <source>
        <dbReference type="EMBL" id="AKK09939.1"/>
    </source>
</evidence>
<dbReference type="InterPro" id="IPR003593">
    <property type="entry name" value="AAA+_ATPase"/>
</dbReference>
<keyword evidence="5" id="KW-1185">Reference proteome</keyword>
<dbReference type="KEGG" id="cted:CTEST_12680"/>
<dbReference type="GO" id="GO:0016887">
    <property type="term" value="F:ATP hydrolysis activity"/>
    <property type="evidence" value="ECO:0007669"/>
    <property type="project" value="InterPro"/>
</dbReference>
<dbReference type="Gene3D" id="3.40.50.300">
    <property type="entry name" value="P-loop containing nucleotide triphosphate hydrolases"/>
    <property type="match status" value="1"/>
</dbReference>
<dbReference type="GO" id="GO:0005524">
    <property type="term" value="F:ATP binding"/>
    <property type="evidence" value="ECO:0007669"/>
    <property type="project" value="UniProtKB-KW"/>
</dbReference>
<keyword evidence="1" id="KW-0547">Nucleotide-binding</keyword>
<gene>
    <name evidence="4" type="ORF">CTEST_12680</name>
</gene>
<reference evidence="4 5" key="1">
    <citation type="journal article" date="2015" name="Genome Announc.">
        <title>Complete Genome Sequence of the Type Strain Corynebacterium testudinoris DSM 44614, Recovered from Necrotic Lesions in the Mouth of a Tortoise.</title>
        <authorList>
            <person name="Ruckert C."/>
            <person name="Kriete M."/>
            <person name="Jaenicke S."/>
            <person name="Winkler A."/>
            <person name="Tauch A."/>
        </authorList>
    </citation>
    <scope>NUCLEOTIDE SEQUENCE [LARGE SCALE GENOMIC DNA]</scope>
    <source>
        <strain evidence="4 5">DSM 44614</strain>
    </source>
</reference>
<dbReference type="OrthoDB" id="9804819at2"/>
<dbReference type="EMBL" id="CP011545">
    <property type="protein sequence ID" value="AKK09939.1"/>
    <property type="molecule type" value="Genomic_DNA"/>
</dbReference>
<dbReference type="PANTHER" id="PTHR43158:SF2">
    <property type="entry name" value="SKFA PEPTIDE EXPORT ATP-BINDING PROTEIN SKFE"/>
    <property type="match status" value="1"/>
</dbReference>
<dbReference type="SUPFAM" id="SSF52540">
    <property type="entry name" value="P-loop containing nucleoside triphosphate hydrolases"/>
    <property type="match status" value="1"/>
</dbReference>
<dbReference type="InterPro" id="IPR027417">
    <property type="entry name" value="P-loop_NTPase"/>
</dbReference>
<dbReference type="InterPro" id="IPR003439">
    <property type="entry name" value="ABC_transporter-like_ATP-bd"/>
</dbReference>
<evidence type="ECO:0000256" key="1">
    <source>
        <dbReference type="ARBA" id="ARBA00022741"/>
    </source>
</evidence>
<sequence length="298" mass="32687">MTIPLIHAEDLSVGYGRGQVISDLTFSLAAGQVHGLIGPNGAGKTTLLRALAGRLLVDGRLTVFDASPFDNPAVLDRTVLAGIDAPLPGGWSLEKVFAVGAARHHGWRAERAEHLASRFEVPRRTTYSQLSRGQKSAASIVYACASGCELMLLDEPYLGFDADKRDAFYRTLREEMETQPRTIVMSTHHLHESERLLDTILYIESGRVRINGPVEDIAERIIELAGPGEEIDRMLSRLGVRELSRTDLSLGSRSIVDLRQKPELIDAAFDLARHTGGRVRVSEVTLEKAVAALGKEMR</sequence>
<protein>
    <submittedName>
        <fullName evidence="4">ABC-type multidrug transport system, ATPase component</fullName>
    </submittedName>
</protein>
<feature type="domain" description="ABC transporter" evidence="3">
    <location>
        <begin position="6"/>
        <end position="230"/>
    </location>
</feature>
<dbReference type="RefSeq" id="WP_047254017.1">
    <property type="nucleotide sequence ID" value="NZ_CP011545.1"/>
</dbReference>
<dbReference type="PROSITE" id="PS50893">
    <property type="entry name" value="ABC_TRANSPORTER_2"/>
    <property type="match status" value="1"/>
</dbReference>
<evidence type="ECO:0000313" key="5">
    <source>
        <dbReference type="Proteomes" id="UP000035540"/>
    </source>
</evidence>
<accession>A0A0G3H9G2</accession>
<evidence type="ECO:0000256" key="2">
    <source>
        <dbReference type="ARBA" id="ARBA00022840"/>
    </source>
</evidence>